<feature type="transmembrane region" description="Helical" evidence="3">
    <location>
        <begin position="57"/>
        <end position="75"/>
    </location>
</feature>
<dbReference type="Gene3D" id="3.40.50.10330">
    <property type="entry name" value="Probable inorganic polyphosphate/atp-NAD kinase, domain 1"/>
    <property type="match status" value="1"/>
</dbReference>
<feature type="non-terminal residue" evidence="5">
    <location>
        <position position="439"/>
    </location>
</feature>
<evidence type="ECO:0000256" key="3">
    <source>
        <dbReference type="SAM" id="Phobius"/>
    </source>
</evidence>
<dbReference type="GO" id="GO:0016301">
    <property type="term" value="F:kinase activity"/>
    <property type="evidence" value="ECO:0007669"/>
    <property type="project" value="InterPro"/>
</dbReference>
<evidence type="ECO:0000256" key="1">
    <source>
        <dbReference type="ARBA" id="ARBA00001946"/>
    </source>
</evidence>
<keyword evidence="3" id="KW-1133">Transmembrane helix</keyword>
<proteinExistence type="inferred from homology"/>
<dbReference type="PANTHER" id="PTHR12358">
    <property type="entry name" value="SPHINGOSINE KINASE"/>
    <property type="match status" value="1"/>
</dbReference>
<feature type="transmembrane region" description="Helical" evidence="3">
    <location>
        <begin position="81"/>
        <end position="101"/>
    </location>
</feature>
<dbReference type="SUPFAM" id="SSF111331">
    <property type="entry name" value="NAD kinase/diacylglycerol kinase-like"/>
    <property type="match status" value="1"/>
</dbReference>
<keyword evidence="6" id="KW-1185">Reference proteome</keyword>
<comment type="cofactor">
    <cofactor evidence="1">
        <name>Mg(2+)</name>
        <dbReference type="ChEBI" id="CHEBI:18420"/>
    </cofactor>
</comment>
<evidence type="ECO:0000313" key="5">
    <source>
        <dbReference type="EMBL" id="KJY26682.1"/>
    </source>
</evidence>
<reference evidence="5 6" key="1">
    <citation type="submission" date="2015-02" db="EMBL/GenBank/DDBJ databases">
        <authorList>
            <person name="Ju K.-S."/>
            <person name="Doroghazi J.R."/>
            <person name="Metcalf W."/>
        </authorList>
    </citation>
    <scope>NUCLEOTIDE SEQUENCE [LARGE SCALE GENOMIC DNA]</scope>
    <source>
        <strain evidence="5 6">NRRL ISP-5550</strain>
    </source>
</reference>
<dbReference type="RefSeq" id="WP_045950668.1">
    <property type="nucleotide sequence ID" value="NZ_JZWV01000911.1"/>
</dbReference>
<dbReference type="InterPro" id="IPR050187">
    <property type="entry name" value="Lipid_Phosphate_FormReg"/>
</dbReference>
<sequence>MHVKARLALLAGTAALAVMLVFAGLRGIVLVAVGLAGVAVTAAAVWLFLAHRGPIRWMALVLAVASPVAVIVSYVRAQLLWVVLCTVALWGLAVAAGRSALADEGRSRMPGRPARPPRHPFLIMNPRSGGGKVGAFGLREKAEALGAEVVLLDPDHHEDVAELARRAIERGADLVGVAGGDGTQALVASVAAEHGVPFLVISAGTRNHFAMDLGLDRLDPSTCLDALTDGVELRVDLGRVGDRGFVNNASFGTYAEVVQSPAYRDDKMRTTLSLLPDLLARHTGPRLTVRAGDTVVEDPQAVLVSNNPYGTGDPAGLGRRSRLDAGVLGVLAIKVNNAAQAAGILRGARSTGLTSLTALEVEVDSDAPLVRIGIDGESVMLPAPVRCRVEPGALRVVVPRHRPGNRAGVPMDWAGVRRLALTMGRAAGRPRPEPPAGPG</sequence>
<feature type="domain" description="DAGKc" evidence="4">
    <location>
        <begin position="115"/>
        <end position="244"/>
    </location>
</feature>
<dbReference type="Pfam" id="PF00781">
    <property type="entry name" value="DAGK_cat"/>
    <property type="match status" value="1"/>
</dbReference>
<keyword evidence="3" id="KW-0472">Membrane</keyword>
<evidence type="ECO:0000256" key="2">
    <source>
        <dbReference type="ARBA" id="ARBA00005983"/>
    </source>
</evidence>
<dbReference type="Proteomes" id="UP000033551">
    <property type="component" value="Unassembled WGS sequence"/>
</dbReference>
<dbReference type="OrthoDB" id="3208200at2"/>
<feature type="transmembrane region" description="Helical" evidence="3">
    <location>
        <begin position="33"/>
        <end position="50"/>
    </location>
</feature>
<dbReference type="InterPro" id="IPR016064">
    <property type="entry name" value="NAD/diacylglycerol_kinase_sf"/>
</dbReference>
<organism evidence="5 6">
    <name type="scientific">Streptomyces katrae</name>
    <dbReference type="NCBI Taxonomy" id="68223"/>
    <lineage>
        <taxon>Bacteria</taxon>
        <taxon>Bacillati</taxon>
        <taxon>Actinomycetota</taxon>
        <taxon>Actinomycetes</taxon>
        <taxon>Kitasatosporales</taxon>
        <taxon>Streptomycetaceae</taxon>
        <taxon>Streptomyces</taxon>
    </lineage>
</organism>
<evidence type="ECO:0000259" key="4">
    <source>
        <dbReference type="PROSITE" id="PS50146"/>
    </source>
</evidence>
<gene>
    <name evidence="5" type="ORF">VR44_29465</name>
</gene>
<protein>
    <recommendedName>
        <fullName evidence="4">DAGKc domain-containing protein</fullName>
    </recommendedName>
</protein>
<dbReference type="InterPro" id="IPR001206">
    <property type="entry name" value="Diacylglycerol_kinase_cat_dom"/>
</dbReference>
<dbReference type="InterPro" id="IPR017438">
    <property type="entry name" value="ATP-NAD_kinase_N"/>
</dbReference>
<evidence type="ECO:0000313" key="6">
    <source>
        <dbReference type="Proteomes" id="UP000033551"/>
    </source>
</evidence>
<dbReference type="AlphaFoldDB" id="A0A0F4IXE7"/>
<comment type="similarity">
    <text evidence="2">Belongs to the diacylglycerol/lipid kinase family.</text>
</comment>
<comment type="caution">
    <text evidence="5">The sequence shown here is derived from an EMBL/GenBank/DDBJ whole genome shotgun (WGS) entry which is preliminary data.</text>
</comment>
<dbReference type="EMBL" id="JZWV01000911">
    <property type="protein sequence ID" value="KJY26682.1"/>
    <property type="molecule type" value="Genomic_DNA"/>
</dbReference>
<accession>A0A0F4IXE7</accession>
<name>A0A0F4IXE7_9ACTN</name>
<dbReference type="Gene3D" id="2.60.200.40">
    <property type="match status" value="1"/>
</dbReference>
<dbReference type="PANTHER" id="PTHR12358:SF54">
    <property type="entry name" value="SPHINGOSINE KINASE RELATED PROTEIN"/>
    <property type="match status" value="1"/>
</dbReference>
<keyword evidence="3" id="KW-0812">Transmembrane</keyword>
<dbReference type="PROSITE" id="PS50146">
    <property type="entry name" value="DAGK"/>
    <property type="match status" value="1"/>
</dbReference>